<evidence type="ECO:0000313" key="1">
    <source>
        <dbReference type="EMBL" id="EZA49100.1"/>
    </source>
</evidence>
<dbReference type="Proteomes" id="UP000053097">
    <property type="component" value="Unassembled WGS sequence"/>
</dbReference>
<dbReference type="EMBL" id="KK107539">
    <property type="protein sequence ID" value="EZA49100.1"/>
    <property type="molecule type" value="Genomic_DNA"/>
</dbReference>
<dbReference type="AlphaFoldDB" id="A0A026VZP8"/>
<gene>
    <name evidence="1" type="ORF">X777_12499</name>
</gene>
<sequence length="107" mass="12229">RKECVGHVEKRKKEELLQRCLGAYTQNSNESYNAVLWRLAPKHLHCGLSSLEIATYMATCFFNEGFTSLLKVMSAISIRVGDEAHRFASIRDEERVKRADRSSAFGY</sequence>
<organism evidence="1 2">
    <name type="scientific">Ooceraea biroi</name>
    <name type="common">Clonal raider ant</name>
    <name type="synonym">Cerapachys biroi</name>
    <dbReference type="NCBI Taxonomy" id="2015173"/>
    <lineage>
        <taxon>Eukaryota</taxon>
        <taxon>Metazoa</taxon>
        <taxon>Ecdysozoa</taxon>
        <taxon>Arthropoda</taxon>
        <taxon>Hexapoda</taxon>
        <taxon>Insecta</taxon>
        <taxon>Pterygota</taxon>
        <taxon>Neoptera</taxon>
        <taxon>Endopterygota</taxon>
        <taxon>Hymenoptera</taxon>
        <taxon>Apocrita</taxon>
        <taxon>Aculeata</taxon>
        <taxon>Formicoidea</taxon>
        <taxon>Formicidae</taxon>
        <taxon>Dorylinae</taxon>
        <taxon>Ooceraea</taxon>
    </lineage>
</organism>
<dbReference type="OMA" id="AHRFASI"/>
<proteinExistence type="predicted"/>
<protein>
    <submittedName>
        <fullName evidence="1">Uncharacterized protein</fullName>
    </submittedName>
</protein>
<reference evidence="1 2" key="1">
    <citation type="journal article" date="2014" name="Curr. Biol.">
        <title>The genome of the clonal raider ant Cerapachys biroi.</title>
        <authorList>
            <person name="Oxley P.R."/>
            <person name="Ji L."/>
            <person name="Fetter-Pruneda I."/>
            <person name="McKenzie S.K."/>
            <person name="Li C."/>
            <person name="Hu H."/>
            <person name="Zhang G."/>
            <person name="Kronauer D.J."/>
        </authorList>
    </citation>
    <scope>NUCLEOTIDE SEQUENCE [LARGE SCALE GENOMIC DNA]</scope>
</reference>
<name>A0A026VZP8_OOCBI</name>
<evidence type="ECO:0000313" key="2">
    <source>
        <dbReference type="Proteomes" id="UP000053097"/>
    </source>
</evidence>
<feature type="non-terminal residue" evidence="1">
    <location>
        <position position="1"/>
    </location>
</feature>
<keyword evidence="2" id="KW-1185">Reference proteome</keyword>
<accession>A0A026VZP8</accession>